<dbReference type="InterPro" id="IPR012547">
    <property type="entry name" value="PDDEXK_9"/>
</dbReference>
<dbReference type="GO" id="GO:0003676">
    <property type="term" value="F:nucleic acid binding"/>
    <property type="evidence" value="ECO:0007669"/>
    <property type="project" value="InterPro"/>
</dbReference>
<evidence type="ECO:0008006" key="3">
    <source>
        <dbReference type="Google" id="ProtNLM"/>
    </source>
</evidence>
<sequence>MMRVLTCIRLIFRIRKFGWVLMKSLLPNYVASKTPGNHYYGGLSFPVIFRNGDMDSALRRLQTFLSTIPYCDNTRYEGHYQQMFYIIFSLLGSFVDVEVRTPRGRVDVVLRTKTTLYVMELKLDRTADEAMEQINLKNYPERFALCGLPVVKVAINFDSERGTIGDWMIEK</sequence>
<dbReference type="InterPro" id="IPR011856">
    <property type="entry name" value="tRNA_endonuc-like_dom_sf"/>
</dbReference>
<accession>K5CFR2</accession>
<dbReference type="HOGENOM" id="CLU_021114_5_0_10"/>
<evidence type="ECO:0000313" key="2">
    <source>
        <dbReference type="Proteomes" id="UP000007995"/>
    </source>
</evidence>
<dbReference type="PANTHER" id="PTHR34825">
    <property type="entry name" value="CONSERVED PROTEIN, WITH A WEAK D-GALACTARATE DEHYDRATASE/ALTRONATE HYDROLASE DOMAIN"/>
    <property type="match status" value="1"/>
</dbReference>
<dbReference type="Gene3D" id="3.40.1350.10">
    <property type="match status" value="1"/>
</dbReference>
<dbReference type="Pfam" id="PF08011">
    <property type="entry name" value="PDDEXK_9"/>
    <property type="match status" value="1"/>
</dbReference>
<dbReference type="AlphaFoldDB" id="K5CFR2"/>
<evidence type="ECO:0000313" key="1">
    <source>
        <dbReference type="EMBL" id="EKJ92404.1"/>
    </source>
</evidence>
<dbReference type="PANTHER" id="PTHR34825:SF1">
    <property type="entry name" value="AAA-ATPASE-LIKE DOMAIN-CONTAINING PROTEIN"/>
    <property type="match status" value="1"/>
</dbReference>
<reference evidence="1 2" key="1">
    <citation type="submission" date="2012-02" db="EMBL/GenBank/DDBJ databases">
        <title>The Genome Sequence of Bacteroides finegoldii CL09T03C10.</title>
        <authorList>
            <consortium name="The Broad Institute Genome Sequencing Platform"/>
            <person name="Earl A."/>
            <person name="Ward D."/>
            <person name="Feldgarden M."/>
            <person name="Gevers D."/>
            <person name="Zitomersky N.L."/>
            <person name="Coyne M.J."/>
            <person name="Comstock L.E."/>
            <person name="Young S.K."/>
            <person name="Zeng Q."/>
            <person name="Gargeya S."/>
            <person name="Fitzgerald M."/>
            <person name="Haas B."/>
            <person name="Abouelleil A."/>
            <person name="Alvarado L."/>
            <person name="Arachchi H.M."/>
            <person name="Berlin A."/>
            <person name="Chapman S.B."/>
            <person name="Gearin G."/>
            <person name="Goldberg J."/>
            <person name="Griggs A."/>
            <person name="Gujja S."/>
            <person name="Hansen M."/>
            <person name="Heiman D."/>
            <person name="Howarth C."/>
            <person name="Larimer J."/>
            <person name="Lui A."/>
            <person name="MacDonald P.J.P."/>
            <person name="McCowen C."/>
            <person name="Montmayeur A."/>
            <person name="Murphy C."/>
            <person name="Neiman D."/>
            <person name="Pearson M."/>
            <person name="Priest M."/>
            <person name="Roberts A."/>
            <person name="Saif S."/>
            <person name="Shea T."/>
            <person name="Sisk P."/>
            <person name="Stolte C."/>
            <person name="Sykes S."/>
            <person name="Wortman J."/>
            <person name="Nusbaum C."/>
            <person name="Birren B."/>
        </authorList>
    </citation>
    <scope>NUCLEOTIDE SEQUENCE [LARGE SCALE GENOMIC DNA]</scope>
    <source>
        <strain evidence="1 2">CL09T03C10</strain>
    </source>
</reference>
<gene>
    <name evidence="1" type="ORF">HMPREF1057_01239</name>
</gene>
<dbReference type="EMBL" id="AGXW01000002">
    <property type="protein sequence ID" value="EKJ92404.1"/>
    <property type="molecule type" value="Genomic_DNA"/>
</dbReference>
<protein>
    <recommendedName>
        <fullName evidence="3">AAA-ATPase-like domain-containing protein</fullName>
    </recommendedName>
</protein>
<comment type="caution">
    <text evidence="1">The sequence shown here is derived from an EMBL/GenBank/DDBJ whole genome shotgun (WGS) entry which is preliminary data.</text>
</comment>
<dbReference type="Proteomes" id="UP000007995">
    <property type="component" value="Unassembled WGS sequence"/>
</dbReference>
<organism evidence="1 2">
    <name type="scientific">Bacteroides finegoldii CL09T03C10</name>
    <dbReference type="NCBI Taxonomy" id="997888"/>
    <lineage>
        <taxon>Bacteria</taxon>
        <taxon>Pseudomonadati</taxon>
        <taxon>Bacteroidota</taxon>
        <taxon>Bacteroidia</taxon>
        <taxon>Bacteroidales</taxon>
        <taxon>Bacteroidaceae</taxon>
        <taxon>Bacteroides</taxon>
    </lineage>
</organism>
<proteinExistence type="predicted"/>
<name>K5CFR2_9BACE</name>